<protein>
    <recommendedName>
        <fullName evidence="1">Ubiquinone biosynthesis protein UbiV</fullName>
    </recommendedName>
</protein>
<feature type="binding site" evidence="1">
    <location>
        <position position="172"/>
    </location>
    <ligand>
        <name>[4Fe-4S] cluster</name>
        <dbReference type="ChEBI" id="CHEBI:49883"/>
    </ligand>
</feature>
<dbReference type="InterPro" id="IPR001539">
    <property type="entry name" value="Peptidase_U32"/>
</dbReference>
<evidence type="ECO:0000313" key="3">
    <source>
        <dbReference type="Proteomes" id="UP001596422"/>
    </source>
</evidence>
<dbReference type="InterPro" id="IPR051454">
    <property type="entry name" value="RNA/ubiquinone_mod_enzymes"/>
</dbReference>
<accession>A0ABW2A3L0</accession>
<evidence type="ECO:0000256" key="1">
    <source>
        <dbReference type="HAMAP-Rule" id="MF_02233"/>
    </source>
</evidence>
<dbReference type="RefSeq" id="WP_379913197.1">
    <property type="nucleotide sequence ID" value="NZ_JBHSWE010000001.1"/>
</dbReference>
<dbReference type="InterPro" id="IPR043693">
    <property type="entry name" value="UbiV"/>
</dbReference>
<dbReference type="PANTHER" id="PTHR30217:SF11">
    <property type="entry name" value="UBIQUINONE BIOSYNTHESIS PROTEIN UBIV"/>
    <property type="match status" value="1"/>
</dbReference>
<evidence type="ECO:0000313" key="2">
    <source>
        <dbReference type="EMBL" id="MFC6672015.1"/>
    </source>
</evidence>
<keyword evidence="3" id="KW-1185">Reference proteome</keyword>
<comment type="similarity">
    <text evidence="1">Belongs to the peptidase U32 family. UbiV subfamily.</text>
</comment>
<name>A0ABW2A3L0_9GAMM</name>
<keyword evidence="1" id="KW-0479">Metal-binding</keyword>
<gene>
    <name evidence="1" type="primary">ubiV</name>
    <name evidence="2" type="ORF">ACFQDL_19570</name>
</gene>
<dbReference type="Proteomes" id="UP001596422">
    <property type="component" value="Unassembled WGS sequence"/>
</dbReference>
<feature type="binding site" evidence="1">
    <location>
        <position position="189"/>
    </location>
    <ligand>
        <name>[4Fe-4S] cluster</name>
        <dbReference type="ChEBI" id="CHEBI:49883"/>
    </ligand>
</feature>
<proteinExistence type="inferred from homology"/>
<keyword evidence="1" id="KW-0411">Iron-sulfur</keyword>
<dbReference type="NCBIfam" id="NF011991">
    <property type="entry name" value="PRK15447.1"/>
    <property type="match status" value="1"/>
</dbReference>
<comment type="subunit">
    <text evidence="1">Forms a heterodimer with UbiU.</text>
</comment>
<feature type="binding site" evidence="1">
    <location>
        <position position="31"/>
    </location>
    <ligand>
        <name>[4Fe-4S] cluster</name>
        <dbReference type="ChEBI" id="CHEBI:49883"/>
    </ligand>
</feature>
<dbReference type="PANTHER" id="PTHR30217">
    <property type="entry name" value="PEPTIDASE U32 FAMILY"/>
    <property type="match status" value="1"/>
</dbReference>
<comment type="caution">
    <text evidence="2">The sequence shown here is derived from an EMBL/GenBank/DDBJ whole genome shotgun (WGS) entry which is preliminary data.</text>
</comment>
<feature type="binding site" evidence="1">
    <location>
        <position position="185"/>
    </location>
    <ligand>
        <name>[4Fe-4S] cluster</name>
        <dbReference type="ChEBI" id="CHEBI:49883"/>
    </ligand>
</feature>
<comment type="cofactor">
    <cofactor evidence="1">
        <name>[4Fe-4S] cluster</name>
        <dbReference type="ChEBI" id="CHEBI:49883"/>
    </cofactor>
</comment>
<dbReference type="Pfam" id="PF01136">
    <property type="entry name" value="Peptidase_U32"/>
    <property type="match status" value="1"/>
</dbReference>
<keyword evidence="1" id="KW-0831">Ubiquinone biosynthesis</keyword>
<sequence>MYFWPRRQVFEFYEAMSDAPVDIVYLGETVCAKRRELRLKDWLELAERLANAGKEVVLSTQALLEAESELLALERICGQGRFRVEANDMAAVQLLSGRGVDFVTGPSINIYNLATLERLHRAGMRRWVMPVELGARTLEQLLQQARDAGLDEGLETEVFGYGRLPLAYAARCFTARYRNLPKDNCGFCCIDYPDGLTMRSQEEGLFTINGIQTLSHAHYNLEHQLGAMDRIGVDILRLSPQQQGLETVIRRFRQRLDGGEPAGIALVDADSCNGYWYGEPGMKLVSV</sequence>
<organism evidence="2 3">
    <name type="scientific">Marinobacterium aestuariivivens</name>
    <dbReference type="NCBI Taxonomy" id="1698799"/>
    <lineage>
        <taxon>Bacteria</taxon>
        <taxon>Pseudomonadati</taxon>
        <taxon>Pseudomonadota</taxon>
        <taxon>Gammaproteobacteria</taxon>
        <taxon>Oceanospirillales</taxon>
        <taxon>Oceanospirillaceae</taxon>
        <taxon>Marinobacterium</taxon>
    </lineage>
</organism>
<comment type="function">
    <text evidence="1">Required for O(2)-independent ubiquinone (coenzyme Q) biosynthesis. Together with UbiU, is essential for the C6-hydroxylation reaction in the oxygen-independent ubiquinone biosynthesis pathway.</text>
</comment>
<comment type="pathway">
    <text evidence="1">Cofactor biosynthesis; ubiquinone biosynthesis.</text>
</comment>
<dbReference type="HAMAP" id="MF_02233">
    <property type="entry name" value="UbiV"/>
    <property type="match status" value="1"/>
</dbReference>
<reference evidence="3" key="1">
    <citation type="journal article" date="2019" name="Int. J. Syst. Evol. Microbiol.">
        <title>The Global Catalogue of Microorganisms (GCM) 10K type strain sequencing project: providing services to taxonomists for standard genome sequencing and annotation.</title>
        <authorList>
            <consortium name="The Broad Institute Genomics Platform"/>
            <consortium name="The Broad Institute Genome Sequencing Center for Infectious Disease"/>
            <person name="Wu L."/>
            <person name="Ma J."/>
        </authorList>
    </citation>
    <scope>NUCLEOTIDE SEQUENCE [LARGE SCALE GENOMIC DNA]</scope>
    <source>
        <strain evidence="3">NBRC 111756</strain>
    </source>
</reference>
<keyword evidence="1" id="KW-0004">4Fe-4S</keyword>
<dbReference type="EMBL" id="JBHSWE010000001">
    <property type="protein sequence ID" value="MFC6672015.1"/>
    <property type="molecule type" value="Genomic_DNA"/>
</dbReference>
<keyword evidence="1" id="KW-0408">Iron</keyword>